<organism evidence="2 3">
    <name type="scientific">Roseobacter litoralis (strain ATCC 49566 / DSM 6996 / JCM 21268 / NBRC 15278 / OCh 149)</name>
    <dbReference type="NCBI Taxonomy" id="391595"/>
    <lineage>
        <taxon>Bacteria</taxon>
        <taxon>Pseudomonadati</taxon>
        <taxon>Pseudomonadota</taxon>
        <taxon>Alphaproteobacteria</taxon>
        <taxon>Rhodobacterales</taxon>
        <taxon>Roseobacteraceae</taxon>
        <taxon>Roseobacter</taxon>
    </lineage>
</organism>
<keyword evidence="3" id="KW-1185">Reference proteome</keyword>
<dbReference type="Proteomes" id="UP000001353">
    <property type="component" value="Chromosome"/>
</dbReference>
<protein>
    <submittedName>
        <fullName evidence="2">Uncharacterized protein</fullName>
    </submittedName>
</protein>
<accession>F7ZDH6</accession>
<feature type="chain" id="PRO_5003373027" evidence="1">
    <location>
        <begin position="21"/>
        <end position="113"/>
    </location>
</feature>
<dbReference type="AlphaFoldDB" id="F7ZDH6"/>
<dbReference type="eggNOG" id="ENOG5033YST">
    <property type="taxonomic scope" value="Bacteria"/>
</dbReference>
<evidence type="ECO:0000313" key="2">
    <source>
        <dbReference type="EMBL" id="AEI94578.1"/>
    </source>
</evidence>
<sequence length="113" mass="12534">MRRACSALLLVVFCASAANAKTRVYEGAEAAALRCANMMALTAIVLSDTDRMGEPEKDVMIGISFLILQEHVSGTWAEKKAALEVVRDRRGVQETLDDFERLAEQCLREYPIN</sequence>
<keyword evidence="1" id="KW-0732">Signal</keyword>
<gene>
    <name evidence="2" type="ordered locus">RLO149_c026150</name>
</gene>
<reference evidence="2 3" key="1">
    <citation type="journal article" date="2011" name="BMC Genomics">
        <title>Comparative genome analysis and genome-guided physiological analysis of Roseobacter litoralis.</title>
        <authorList>
            <person name="Kalhoefer D."/>
            <person name="Thole S."/>
            <person name="Voget S."/>
            <person name="Lehmann R."/>
            <person name="Liesegang H."/>
            <person name="Wollher A."/>
            <person name="Daniel R."/>
            <person name="Simon M."/>
            <person name="Brinkhoff T."/>
        </authorList>
    </citation>
    <scope>NUCLEOTIDE SEQUENCE [LARGE SCALE GENOMIC DNA]</scope>
    <source>
        <strain evidence="3">ATCC 49566 / DSM 6996 / JCM 21268 / NBRC 15278 / OCh 149</strain>
    </source>
</reference>
<dbReference type="STRING" id="391595.RLO149_c026150"/>
<dbReference type="EMBL" id="CP002623">
    <property type="protein sequence ID" value="AEI94578.1"/>
    <property type="molecule type" value="Genomic_DNA"/>
</dbReference>
<dbReference type="OrthoDB" id="7867452at2"/>
<dbReference type="KEGG" id="rli:RLO149_c026150"/>
<name>F7ZDH6_ROSLO</name>
<evidence type="ECO:0000256" key="1">
    <source>
        <dbReference type="SAM" id="SignalP"/>
    </source>
</evidence>
<dbReference type="HOGENOM" id="CLU_171105_0_0_5"/>
<evidence type="ECO:0000313" key="3">
    <source>
        <dbReference type="Proteomes" id="UP000001353"/>
    </source>
</evidence>
<feature type="signal peptide" evidence="1">
    <location>
        <begin position="1"/>
        <end position="20"/>
    </location>
</feature>
<proteinExistence type="predicted"/>